<name>A0A6A4VX80_AMPAM</name>
<organism evidence="1 2">
    <name type="scientific">Amphibalanus amphitrite</name>
    <name type="common">Striped barnacle</name>
    <name type="synonym">Balanus amphitrite</name>
    <dbReference type="NCBI Taxonomy" id="1232801"/>
    <lineage>
        <taxon>Eukaryota</taxon>
        <taxon>Metazoa</taxon>
        <taxon>Ecdysozoa</taxon>
        <taxon>Arthropoda</taxon>
        <taxon>Crustacea</taxon>
        <taxon>Multicrustacea</taxon>
        <taxon>Cirripedia</taxon>
        <taxon>Thoracica</taxon>
        <taxon>Thoracicalcarea</taxon>
        <taxon>Balanomorpha</taxon>
        <taxon>Balanoidea</taxon>
        <taxon>Balanidae</taxon>
        <taxon>Amphibalaninae</taxon>
        <taxon>Amphibalanus</taxon>
    </lineage>
</organism>
<dbReference type="Proteomes" id="UP000440578">
    <property type="component" value="Unassembled WGS sequence"/>
</dbReference>
<sequence length="161" mass="17261">MEVARAGPAADQAADLLRESFNSTGQFLAPLFDLQQLEADGDSSEWARFAQTFLLNIAGDSVALEVESTHVPDLTTLESRHWSVNVTQDPPQASVHMYSSVEIPPNPFDISLDPTTSSEIAVKMTSQENLASLLPSTQFGENRSCLDINQAALSSALAAAP</sequence>
<proteinExistence type="predicted"/>
<gene>
    <name evidence="1" type="ORF">FJT64_027810</name>
</gene>
<comment type="caution">
    <text evidence="1">The sequence shown here is derived from an EMBL/GenBank/DDBJ whole genome shotgun (WGS) entry which is preliminary data.</text>
</comment>
<dbReference type="EMBL" id="VIIS01001366">
    <property type="protein sequence ID" value="KAF0299436.1"/>
    <property type="molecule type" value="Genomic_DNA"/>
</dbReference>
<dbReference type="OrthoDB" id="6378924at2759"/>
<dbReference type="AlphaFoldDB" id="A0A6A4VX80"/>
<protein>
    <submittedName>
        <fullName evidence="1">Uncharacterized protein</fullName>
    </submittedName>
</protein>
<reference evidence="1 2" key="1">
    <citation type="submission" date="2019-07" db="EMBL/GenBank/DDBJ databases">
        <title>Draft genome assembly of a fouling barnacle, Amphibalanus amphitrite (Darwin, 1854): The first reference genome for Thecostraca.</title>
        <authorList>
            <person name="Kim W."/>
        </authorList>
    </citation>
    <scope>NUCLEOTIDE SEQUENCE [LARGE SCALE GENOMIC DNA]</scope>
    <source>
        <strain evidence="1">SNU_AA5</strain>
        <tissue evidence="1">Soma without cirri and trophi</tissue>
    </source>
</reference>
<evidence type="ECO:0000313" key="1">
    <source>
        <dbReference type="EMBL" id="KAF0299436.1"/>
    </source>
</evidence>
<accession>A0A6A4VX80</accession>
<keyword evidence="2" id="KW-1185">Reference proteome</keyword>
<evidence type="ECO:0000313" key="2">
    <source>
        <dbReference type="Proteomes" id="UP000440578"/>
    </source>
</evidence>